<protein>
    <submittedName>
        <fullName evidence="2">Sulfatase-like hydrolase/transferase</fullName>
    </submittedName>
</protein>
<sequence>MNFIFISLDTLRADRLGVYGYKKPTSPYLDKIASQGVVFEKAYAADIPTEVAHTGIFTGKVGLTTGVVSHGSELTSLPKSVKWLPNLLKSAGYTTAAVDNLYQLKEWFARGYRHYMNSSGSKRWIDGRTVNDLAKSWLSQRGEEPFFLFLHYWDPHTPYLPPEEYIPLFYDKEKDPYDPANRSMEAAYNSAAYPFFKYHHYDMLGSVTDAEYLNALYDAEIRYLDDRLRELDEELERLGLAEDTMMVLFGDHGESLTEHDIYWDHCGLYDTTVNVPLIIRWPGRIAGGRRVPGLVQQVDLMPTLLEAAGLPVPDDLDGKSLWPAIDGQATGTHDKVFLSECAWQAARGITDGRHKLIVTYDSGPFKRPPRELYDLKADPGETNNLAEIEPELADKLQRTMEEWVLNKLAGREDPMHRQLEVGLPFRKRIEAILGQYGLTWEEWWNDPVRSKFDDAVEQSRKQRVLEGEPR</sequence>
<gene>
    <name evidence="2" type="ORF">L1F29_22700</name>
</gene>
<organism evidence="2 3">
    <name type="scientific">Paenibacillus spongiae</name>
    <dbReference type="NCBI Taxonomy" id="2909671"/>
    <lineage>
        <taxon>Bacteria</taxon>
        <taxon>Bacillati</taxon>
        <taxon>Bacillota</taxon>
        <taxon>Bacilli</taxon>
        <taxon>Bacillales</taxon>
        <taxon>Paenibacillaceae</taxon>
        <taxon>Paenibacillus</taxon>
    </lineage>
</organism>
<dbReference type="PANTHER" id="PTHR43751:SF3">
    <property type="entry name" value="SULFATASE N-TERMINAL DOMAIN-CONTAINING PROTEIN"/>
    <property type="match status" value="1"/>
</dbReference>
<feature type="domain" description="Sulfatase N-terminal" evidence="1">
    <location>
        <begin position="2"/>
        <end position="309"/>
    </location>
</feature>
<dbReference type="Gene3D" id="3.40.720.10">
    <property type="entry name" value="Alkaline Phosphatase, subunit A"/>
    <property type="match status" value="1"/>
</dbReference>
<dbReference type="RefSeq" id="WP_258384332.1">
    <property type="nucleotide sequence ID" value="NZ_CP091430.1"/>
</dbReference>
<dbReference type="CDD" id="cd16148">
    <property type="entry name" value="sulfatase_like"/>
    <property type="match status" value="1"/>
</dbReference>
<dbReference type="Pfam" id="PF00884">
    <property type="entry name" value="Sulfatase"/>
    <property type="match status" value="1"/>
</dbReference>
<dbReference type="PANTHER" id="PTHR43751">
    <property type="entry name" value="SULFATASE"/>
    <property type="match status" value="1"/>
</dbReference>
<dbReference type="InterPro" id="IPR000917">
    <property type="entry name" value="Sulfatase_N"/>
</dbReference>
<evidence type="ECO:0000313" key="2">
    <source>
        <dbReference type="EMBL" id="UVI28244.1"/>
    </source>
</evidence>
<evidence type="ECO:0000259" key="1">
    <source>
        <dbReference type="Pfam" id="PF00884"/>
    </source>
</evidence>
<dbReference type="Proteomes" id="UP001057877">
    <property type="component" value="Chromosome"/>
</dbReference>
<name>A0ABY5S3J3_9BACL</name>
<proteinExistence type="predicted"/>
<accession>A0ABY5S3J3</accession>
<dbReference type="EMBL" id="CP091430">
    <property type="protein sequence ID" value="UVI28244.1"/>
    <property type="molecule type" value="Genomic_DNA"/>
</dbReference>
<dbReference type="InterPro" id="IPR017850">
    <property type="entry name" value="Alkaline_phosphatase_core_sf"/>
</dbReference>
<keyword evidence="3" id="KW-1185">Reference proteome</keyword>
<evidence type="ECO:0000313" key="3">
    <source>
        <dbReference type="Proteomes" id="UP001057877"/>
    </source>
</evidence>
<dbReference type="InterPro" id="IPR052701">
    <property type="entry name" value="GAG_Ulvan_Degrading_Sulfatases"/>
</dbReference>
<reference evidence="2" key="1">
    <citation type="submission" date="2022-01" db="EMBL/GenBank/DDBJ databases">
        <title>Paenibacillus spongiae sp. nov., isolated from marine sponge.</title>
        <authorList>
            <person name="Li Z."/>
            <person name="Zhang M."/>
        </authorList>
    </citation>
    <scope>NUCLEOTIDE SEQUENCE</scope>
    <source>
        <strain evidence="2">PHS-Z3</strain>
    </source>
</reference>
<dbReference type="SUPFAM" id="SSF53649">
    <property type="entry name" value="Alkaline phosphatase-like"/>
    <property type="match status" value="1"/>
</dbReference>